<dbReference type="GO" id="GO:0016706">
    <property type="term" value="F:2-oxoglutarate-dependent dioxygenase activity"/>
    <property type="evidence" value="ECO:0007669"/>
    <property type="project" value="TreeGrafter"/>
</dbReference>
<dbReference type="InterPro" id="IPR003347">
    <property type="entry name" value="JmjC_dom"/>
</dbReference>
<dbReference type="SMART" id="SM00558">
    <property type="entry name" value="JmjC"/>
    <property type="match status" value="1"/>
</dbReference>
<keyword evidence="6" id="KW-1185">Reference proteome</keyword>
<evidence type="ECO:0000259" key="4">
    <source>
        <dbReference type="PROSITE" id="PS51184"/>
    </source>
</evidence>
<protein>
    <submittedName>
        <fullName evidence="5">Cupin domain-containing protein</fullName>
    </submittedName>
</protein>
<evidence type="ECO:0000313" key="6">
    <source>
        <dbReference type="Proteomes" id="UP000275281"/>
    </source>
</evidence>
<dbReference type="Gene3D" id="3.40.366.30">
    <property type="entry name" value="50S ribosomal protein L16 arginine hydroxylase, Chain A, Domain 2"/>
    <property type="match status" value="1"/>
</dbReference>
<organism evidence="5 6">
    <name type="scientific">Alteromonas sediminis</name>
    <dbReference type="NCBI Taxonomy" id="2259342"/>
    <lineage>
        <taxon>Bacteria</taxon>
        <taxon>Pseudomonadati</taxon>
        <taxon>Pseudomonadota</taxon>
        <taxon>Gammaproteobacteria</taxon>
        <taxon>Alteromonadales</taxon>
        <taxon>Alteromonadaceae</taxon>
        <taxon>Alteromonas/Salinimonas group</taxon>
        <taxon>Alteromonas</taxon>
    </lineage>
</organism>
<dbReference type="Proteomes" id="UP000275281">
    <property type="component" value="Unassembled WGS sequence"/>
</dbReference>
<evidence type="ECO:0000256" key="3">
    <source>
        <dbReference type="ARBA" id="ARBA00023004"/>
    </source>
</evidence>
<dbReference type="SUPFAM" id="SSF51197">
    <property type="entry name" value="Clavaminate synthase-like"/>
    <property type="match status" value="1"/>
</dbReference>
<evidence type="ECO:0000256" key="1">
    <source>
        <dbReference type="ARBA" id="ARBA00001954"/>
    </source>
</evidence>
<reference evidence="5 6" key="1">
    <citation type="submission" date="2018-11" db="EMBL/GenBank/DDBJ databases">
        <authorList>
            <person name="Ye M.-Q."/>
            <person name="Du Z.-J."/>
        </authorList>
    </citation>
    <scope>NUCLEOTIDE SEQUENCE [LARGE SCALE GENOMIC DNA]</scope>
    <source>
        <strain evidence="5 6">U0105</strain>
    </source>
</reference>
<evidence type="ECO:0000256" key="2">
    <source>
        <dbReference type="ARBA" id="ARBA00022723"/>
    </source>
</evidence>
<keyword evidence="3" id="KW-0408">Iron</keyword>
<name>A0A3N5YAT0_9ALTE</name>
<accession>A0A3N5YAT0</accession>
<dbReference type="PROSITE" id="PS51184">
    <property type="entry name" value="JMJC"/>
    <property type="match status" value="1"/>
</dbReference>
<proteinExistence type="predicted"/>
<dbReference type="AlphaFoldDB" id="A0A3N5YAT0"/>
<comment type="caution">
    <text evidence="5">The sequence shown here is derived from an EMBL/GenBank/DDBJ whole genome shotgun (WGS) entry which is preliminary data.</text>
</comment>
<evidence type="ECO:0000313" key="5">
    <source>
        <dbReference type="EMBL" id="RPJ68729.1"/>
    </source>
</evidence>
<feature type="domain" description="JmjC" evidence="4">
    <location>
        <begin position="103"/>
        <end position="230"/>
    </location>
</feature>
<dbReference type="Pfam" id="PF08007">
    <property type="entry name" value="JmjC_2"/>
    <property type="match status" value="1"/>
</dbReference>
<dbReference type="Gene3D" id="2.60.120.650">
    <property type="entry name" value="Cupin"/>
    <property type="match status" value="1"/>
</dbReference>
<comment type="cofactor">
    <cofactor evidence="1">
        <name>Fe(2+)</name>
        <dbReference type="ChEBI" id="CHEBI:29033"/>
    </cofactor>
</comment>
<dbReference type="PANTHER" id="PTHR13096">
    <property type="entry name" value="MINA53 MYC INDUCED NUCLEAR ANTIGEN"/>
    <property type="match status" value="1"/>
</dbReference>
<keyword evidence="2" id="KW-0479">Metal-binding</keyword>
<dbReference type="OrthoDB" id="9764016at2"/>
<dbReference type="GO" id="GO:0046872">
    <property type="term" value="F:metal ion binding"/>
    <property type="evidence" value="ECO:0007669"/>
    <property type="project" value="UniProtKB-KW"/>
</dbReference>
<dbReference type="EMBL" id="RPOK01000001">
    <property type="protein sequence ID" value="RPJ68729.1"/>
    <property type="molecule type" value="Genomic_DNA"/>
</dbReference>
<gene>
    <name evidence="5" type="ORF">DRW07_04875</name>
</gene>
<dbReference type="PANTHER" id="PTHR13096:SF8">
    <property type="entry name" value="RIBOSOMAL OXYGENASE 1"/>
    <property type="match status" value="1"/>
</dbReference>
<sequence length="383" mass="42420">MTLVTLYVLLKTLLNPNFNIPSFLKDHWQRSPCVIRNALPDFVDPIDEHELAGLAQEAEIDSRIVAKLENQWHVSHGPFEDFDTVCKGDWTLMVQGVDKWLPEISALASAFSFIPNWRFDDVMISFAVPGAGVGPHVDQYDVFLIQGKGKRHWQVGKPNAQPTLSPHKDLCQVAAFDACIDVELSPGDILYIPPGWPHCGTSIEASLTYSIGFRAPDVQDLMVPLQDTLQSIPSLTRYTDPGLNSRAQSAMVNASEIEILESLMHSIMQTPQWRFQLMCYLSDQHLPTAPLDVPFSVSEITECLNQENTITPIPGCRPLCSEAVAGSIFINGNLYAASDSSTAWLLLLFDTLKVPPLPSSTQDHIEICQLVTTLVNEGLLIVD</sequence>
<dbReference type="InterPro" id="IPR039994">
    <property type="entry name" value="NO66-like"/>
</dbReference>